<sequence>MTFTPPRMDATESRAWLALIATCELLPAALDAELQADAGMTHFEFQLLGRLNLASRHTLQMKELAVATNSSLPRLSKAIKRLEHRGWVSRTPHPEDRRATNATLTQDGRRAMILATPGHLETVRAGVLEKLSPAQMEQLADALEPIVAGLDPKDHFRLTRAEDAG</sequence>
<dbReference type="PRINTS" id="PR00598">
    <property type="entry name" value="HTHMARR"/>
</dbReference>
<reference evidence="4" key="1">
    <citation type="journal article" date="2019" name="Int. J. Syst. Evol. Microbiol.">
        <title>The Global Catalogue of Microorganisms (GCM) 10K type strain sequencing project: providing services to taxonomists for standard genome sequencing and annotation.</title>
        <authorList>
            <consortium name="The Broad Institute Genomics Platform"/>
            <consortium name="The Broad Institute Genome Sequencing Center for Infectious Disease"/>
            <person name="Wu L."/>
            <person name="Ma J."/>
        </authorList>
    </citation>
    <scope>NUCLEOTIDE SEQUENCE [LARGE SCALE GENOMIC DNA]</scope>
    <source>
        <strain evidence="4">JCM 11650</strain>
    </source>
</reference>
<dbReference type="Pfam" id="PF01047">
    <property type="entry name" value="MarR"/>
    <property type="match status" value="1"/>
</dbReference>
<dbReference type="InterPro" id="IPR036388">
    <property type="entry name" value="WH-like_DNA-bd_sf"/>
</dbReference>
<dbReference type="PANTHER" id="PTHR33164:SF99">
    <property type="entry name" value="MARR FAMILY REGULATORY PROTEIN"/>
    <property type="match status" value="1"/>
</dbReference>
<proteinExistence type="predicted"/>
<feature type="compositionally biased region" description="Basic and acidic residues" evidence="1">
    <location>
        <begin position="87"/>
        <end position="99"/>
    </location>
</feature>
<dbReference type="PROSITE" id="PS50995">
    <property type="entry name" value="HTH_MARR_2"/>
    <property type="match status" value="1"/>
</dbReference>
<dbReference type="Proteomes" id="UP001597280">
    <property type="component" value="Unassembled WGS sequence"/>
</dbReference>
<feature type="region of interest" description="Disordered" evidence="1">
    <location>
        <begin position="87"/>
        <end position="106"/>
    </location>
</feature>
<evidence type="ECO:0000259" key="2">
    <source>
        <dbReference type="PROSITE" id="PS50995"/>
    </source>
</evidence>
<dbReference type="InterPro" id="IPR036390">
    <property type="entry name" value="WH_DNA-bd_sf"/>
</dbReference>
<evidence type="ECO:0000313" key="3">
    <source>
        <dbReference type="EMBL" id="MFD1836263.1"/>
    </source>
</evidence>
<evidence type="ECO:0000256" key="1">
    <source>
        <dbReference type="SAM" id="MobiDB-lite"/>
    </source>
</evidence>
<protein>
    <submittedName>
        <fullName evidence="3">MarR family winged helix-turn-helix transcriptional regulator</fullName>
    </submittedName>
</protein>
<keyword evidence="4" id="KW-1185">Reference proteome</keyword>
<organism evidence="3 4">
    <name type="scientific">Brachybacterium rhamnosum</name>
    <dbReference type="NCBI Taxonomy" id="173361"/>
    <lineage>
        <taxon>Bacteria</taxon>
        <taxon>Bacillati</taxon>
        <taxon>Actinomycetota</taxon>
        <taxon>Actinomycetes</taxon>
        <taxon>Micrococcales</taxon>
        <taxon>Dermabacteraceae</taxon>
        <taxon>Brachybacterium</taxon>
    </lineage>
</organism>
<comment type="caution">
    <text evidence="3">The sequence shown here is derived from an EMBL/GenBank/DDBJ whole genome shotgun (WGS) entry which is preliminary data.</text>
</comment>
<dbReference type="EMBL" id="JBHUFL010000003">
    <property type="protein sequence ID" value="MFD1836263.1"/>
    <property type="molecule type" value="Genomic_DNA"/>
</dbReference>
<name>A0ABW4PZK7_9MICO</name>
<dbReference type="InterPro" id="IPR039422">
    <property type="entry name" value="MarR/SlyA-like"/>
</dbReference>
<accession>A0ABW4PZK7</accession>
<dbReference type="PANTHER" id="PTHR33164">
    <property type="entry name" value="TRANSCRIPTIONAL REGULATOR, MARR FAMILY"/>
    <property type="match status" value="1"/>
</dbReference>
<dbReference type="RefSeq" id="WP_343905650.1">
    <property type="nucleotide sequence ID" value="NZ_BAAAIS010000003.1"/>
</dbReference>
<feature type="domain" description="HTH marR-type" evidence="2">
    <location>
        <begin position="12"/>
        <end position="148"/>
    </location>
</feature>
<dbReference type="Gene3D" id="1.10.10.10">
    <property type="entry name" value="Winged helix-like DNA-binding domain superfamily/Winged helix DNA-binding domain"/>
    <property type="match status" value="1"/>
</dbReference>
<dbReference type="SUPFAM" id="SSF46785">
    <property type="entry name" value="Winged helix' DNA-binding domain"/>
    <property type="match status" value="1"/>
</dbReference>
<evidence type="ECO:0000313" key="4">
    <source>
        <dbReference type="Proteomes" id="UP001597280"/>
    </source>
</evidence>
<dbReference type="InterPro" id="IPR000835">
    <property type="entry name" value="HTH_MarR-typ"/>
</dbReference>
<gene>
    <name evidence="3" type="ORF">ACFSDA_14435</name>
</gene>
<dbReference type="SMART" id="SM00347">
    <property type="entry name" value="HTH_MARR"/>
    <property type="match status" value="1"/>
</dbReference>